<dbReference type="PANTHER" id="PTHR48027">
    <property type="entry name" value="HETEROGENEOUS NUCLEAR RIBONUCLEOPROTEIN 87F-RELATED"/>
    <property type="match status" value="1"/>
</dbReference>
<dbReference type="Proteomes" id="UP001642464">
    <property type="component" value="Unassembled WGS sequence"/>
</dbReference>
<dbReference type="PROSITE" id="PS50102">
    <property type="entry name" value="RRM"/>
    <property type="match status" value="1"/>
</dbReference>
<keyword evidence="5" id="KW-0547">Nucleotide-binding</keyword>
<comment type="caution">
    <text evidence="5">The sequence shown here is derived from an EMBL/GenBank/DDBJ whole genome shotgun (WGS) entry which is preliminary data.</text>
</comment>
<organism evidence="5 6">
    <name type="scientific">Durusdinium trenchii</name>
    <dbReference type="NCBI Taxonomy" id="1381693"/>
    <lineage>
        <taxon>Eukaryota</taxon>
        <taxon>Sar</taxon>
        <taxon>Alveolata</taxon>
        <taxon>Dinophyceae</taxon>
        <taxon>Suessiales</taxon>
        <taxon>Symbiodiniaceae</taxon>
        <taxon>Durusdinium</taxon>
    </lineage>
</organism>
<evidence type="ECO:0000256" key="1">
    <source>
        <dbReference type="ARBA" id="ARBA00022884"/>
    </source>
</evidence>
<evidence type="ECO:0000256" key="2">
    <source>
        <dbReference type="PROSITE-ProRule" id="PRU00176"/>
    </source>
</evidence>
<dbReference type="InterPro" id="IPR012677">
    <property type="entry name" value="Nucleotide-bd_a/b_plait_sf"/>
</dbReference>
<accession>A0ABP0LV17</accession>
<gene>
    <name evidence="5" type="ORF">SCF082_LOCUS24676</name>
</gene>
<dbReference type="Pfam" id="PF00076">
    <property type="entry name" value="RRM_1"/>
    <property type="match status" value="1"/>
</dbReference>
<keyword evidence="5" id="KW-0378">Hydrolase</keyword>
<dbReference type="GO" id="GO:0004386">
    <property type="term" value="F:helicase activity"/>
    <property type="evidence" value="ECO:0007669"/>
    <property type="project" value="UniProtKB-KW"/>
</dbReference>
<evidence type="ECO:0000259" key="4">
    <source>
        <dbReference type="PROSITE" id="PS50102"/>
    </source>
</evidence>
<dbReference type="SUPFAM" id="SSF54928">
    <property type="entry name" value="RNA-binding domain, RBD"/>
    <property type="match status" value="3"/>
</dbReference>
<keyword evidence="1 2" id="KW-0694">RNA-binding</keyword>
<name>A0ABP0LV17_9DINO</name>
<sequence>MVCGEVVRIRLPRGSDGLPKGTAFVQFSTEEQVQRALELDGQDIFGSGNIRRVHRANEKRKDHKDKEKNDDFTVGYVQYKSDDAVNRALEWHNTWYKGVQITVEKLGADKGDMDVLGCAARCGRGRGGRRDRKERLPEGPTVNVSGLSYEVDDEPLGWTFERMLKQAFAACGEVVACRVNISNKGRSKGKSRGTGQRGRFFPLDAREGMDAFQAAS</sequence>
<reference evidence="5 6" key="1">
    <citation type="submission" date="2024-02" db="EMBL/GenBank/DDBJ databases">
        <authorList>
            <person name="Chen Y."/>
            <person name="Shah S."/>
            <person name="Dougan E. K."/>
            <person name="Thang M."/>
            <person name="Chan C."/>
        </authorList>
    </citation>
    <scope>NUCLEOTIDE SEQUENCE [LARGE SCALE GENOMIC DNA]</scope>
</reference>
<feature type="domain" description="RRM" evidence="4">
    <location>
        <begin position="1"/>
        <end position="58"/>
    </location>
</feature>
<dbReference type="CDD" id="cd00590">
    <property type="entry name" value="RRM_SF"/>
    <property type="match status" value="1"/>
</dbReference>
<dbReference type="InterPro" id="IPR052462">
    <property type="entry name" value="SLIRP/GR-RBP-like"/>
</dbReference>
<feature type="region of interest" description="Disordered" evidence="3">
    <location>
        <begin position="185"/>
        <end position="216"/>
    </location>
</feature>
<dbReference type="InterPro" id="IPR035979">
    <property type="entry name" value="RBD_domain_sf"/>
</dbReference>
<proteinExistence type="predicted"/>
<evidence type="ECO:0000256" key="3">
    <source>
        <dbReference type="SAM" id="MobiDB-lite"/>
    </source>
</evidence>
<keyword evidence="6" id="KW-1185">Reference proteome</keyword>
<dbReference type="InterPro" id="IPR000504">
    <property type="entry name" value="RRM_dom"/>
</dbReference>
<keyword evidence="5" id="KW-0067">ATP-binding</keyword>
<dbReference type="EMBL" id="CAXAMM010018291">
    <property type="protein sequence ID" value="CAK9043049.1"/>
    <property type="molecule type" value="Genomic_DNA"/>
</dbReference>
<evidence type="ECO:0000313" key="5">
    <source>
        <dbReference type="EMBL" id="CAK9043049.1"/>
    </source>
</evidence>
<dbReference type="Gene3D" id="3.30.70.330">
    <property type="match status" value="3"/>
</dbReference>
<keyword evidence="5" id="KW-0347">Helicase</keyword>
<protein>
    <submittedName>
        <fullName evidence="5">DEAD-box ATP-dependent RNA helicase 14</fullName>
    </submittedName>
</protein>
<evidence type="ECO:0000313" key="6">
    <source>
        <dbReference type="Proteomes" id="UP001642464"/>
    </source>
</evidence>
<feature type="non-terminal residue" evidence="5">
    <location>
        <position position="216"/>
    </location>
</feature>